<dbReference type="FunFam" id="3.40.50.150:FF:000041">
    <property type="entry name" value="Ribosomal RNA small subunit methyltransferase G"/>
    <property type="match status" value="1"/>
</dbReference>
<dbReference type="AlphaFoldDB" id="A0A397RTB5"/>
<feature type="binding site" evidence="6">
    <location>
        <position position="142"/>
    </location>
    <ligand>
        <name>S-adenosyl-L-methionine</name>
        <dbReference type="ChEBI" id="CHEBI:59789"/>
    </ligand>
</feature>
<accession>A0A397RTB5</accession>
<dbReference type="FunCoup" id="A0A397RTB5">
    <property type="interactions" value="290"/>
</dbReference>
<evidence type="ECO:0000313" key="7">
    <source>
        <dbReference type="EMBL" id="RIA75659.1"/>
    </source>
</evidence>
<dbReference type="HAMAP" id="MF_00074">
    <property type="entry name" value="16SrRNA_methyltr_G"/>
    <property type="match status" value="1"/>
</dbReference>
<evidence type="ECO:0000313" key="8">
    <source>
        <dbReference type="Proteomes" id="UP000266506"/>
    </source>
</evidence>
<dbReference type="EMBL" id="QXEV01000014">
    <property type="protein sequence ID" value="RIA75659.1"/>
    <property type="molecule type" value="Genomic_DNA"/>
</dbReference>
<keyword evidence="5 6" id="KW-0949">S-adenosyl-L-methionine</keyword>
<keyword evidence="1 6" id="KW-0963">Cytoplasm</keyword>
<dbReference type="InterPro" id="IPR003682">
    <property type="entry name" value="rRNA_ssu_MeTfrase_G"/>
</dbReference>
<evidence type="ECO:0000256" key="4">
    <source>
        <dbReference type="ARBA" id="ARBA00022679"/>
    </source>
</evidence>
<feature type="binding site" evidence="6">
    <location>
        <begin position="125"/>
        <end position="126"/>
    </location>
    <ligand>
        <name>S-adenosyl-L-methionine</name>
        <dbReference type="ChEBI" id="CHEBI:59789"/>
    </ligand>
</feature>
<dbReference type="SUPFAM" id="SSF53335">
    <property type="entry name" value="S-adenosyl-L-methionine-dependent methyltransferases"/>
    <property type="match status" value="1"/>
</dbReference>
<comment type="similarity">
    <text evidence="6">Belongs to the methyltransferase superfamily. RNA methyltransferase RsmG family.</text>
</comment>
<dbReference type="Gene3D" id="3.40.50.150">
    <property type="entry name" value="Vaccinia Virus protein VP39"/>
    <property type="match status" value="1"/>
</dbReference>
<dbReference type="PIRSF" id="PIRSF003078">
    <property type="entry name" value="GidB"/>
    <property type="match status" value="1"/>
</dbReference>
<dbReference type="NCBIfam" id="TIGR00138">
    <property type="entry name" value="rsmG_gidB"/>
    <property type="match status" value="1"/>
</dbReference>
<evidence type="ECO:0000256" key="2">
    <source>
        <dbReference type="ARBA" id="ARBA00022552"/>
    </source>
</evidence>
<keyword evidence="8" id="KW-1185">Reference proteome</keyword>
<dbReference type="InParanoid" id="A0A397RTB5"/>
<comment type="subcellular location">
    <subcellularLocation>
        <location evidence="6">Cytoplasm</location>
    </subcellularLocation>
</comment>
<protein>
    <recommendedName>
        <fullName evidence="6">Ribosomal RNA small subunit methyltransferase G</fullName>
        <ecNumber evidence="6">2.1.1.-</ecNumber>
    </recommendedName>
    <alternativeName>
        <fullName evidence="6">16S rRNA 7-methylguanosine methyltransferase</fullName>
        <shortName evidence="6">16S rRNA m7G methyltransferase</shortName>
    </alternativeName>
</protein>
<dbReference type="GO" id="GO:0070043">
    <property type="term" value="F:rRNA (guanine-N7-)-methyltransferase activity"/>
    <property type="evidence" value="ECO:0007669"/>
    <property type="project" value="UniProtKB-UniRule"/>
</dbReference>
<evidence type="ECO:0000256" key="1">
    <source>
        <dbReference type="ARBA" id="ARBA00022490"/>
    </source>
</evidence>
<reference evidence="7 8" key="1">
    <citation type="submission" date="2018-08" db="EMBL/GenBank/DDBJ databases">
        <title>Genomic Encyclopedia of Archaeal and Bacterial Type Strains, Phase II (KMG-II): from individual species to whole genera.</title>
        <authorList>
            <person name="Goeker M."/>
        </authorList>
    </citation>
    <scope>NUCLEOTIDE SEQUENCE [LARGE SCALE GENOMIC DNA]</scope>
    <source>
        <strain evidence="7 8">ATCC 27112</strain>
    </source>
</reference>
<dbReference type="PANTHER" id="PTHR31760:SF0">
    <property type="entry name" value="S-ADENOSYL-L-METHIONINE-DEPENDENT METHYLTRANSFERASES SUPERFAMILY PROTEIN"/>
    <property type="match status" value="1"/>
</dbReference>
<dbReference type="Pfam" id="PF02527">
    <property type="entry name" value="GidB"/>
    <property type="match status" value="1"/>
</dbReference>
<dbReference type="PANTHER" id="PTHR31760">
    <property type="entry name" value="S-ADENOSYL-L-METHIONINE-DEPENDENT METHYLTRANSFERASES SUPERFAMILY PROTEIN"/>
    <property type="match status" value="1"/>
</dbReference>
<dbReference type="GO" id="GO:0005829">
    <property type="term" value="C:cytosol"/>
    <property type="evidence" value="ECO:0007669"/>
    <property type="project" value="TreeGrafter"/>
</dbReference>
<dbReference type="CDD" id="cd02440">
    <property type="entry name" value="AdoMet_MTases"/>
    <property type="match status" value="1"/>
</dbReference>
<dbReference type="EC" id="2.1.1.-" evidence="6"/>
<feature type="binding site" evidence="6">
    <location>
        <position position="79"/>
    </location>
    <ligand>
        <name>S-adenosyl-L-methionine</name>
        <dbReference type="ChEBI" id="CHEBI:59789"/>
    </ligand>
</feature>
<dbReference type="InterPro" id="IPR029063">
    <property type="entry name" value="SAM-dependent_MTases_sf"/>
</dbReference>
<gene>
    <name evidence="6" type="primary">rsmG</name>
    <name evidence="7" type="ORF">EI71_01318</name>
</gene>
<keyword evidence="4 6" id="KW-0808">Transferase</keyword>
<organism evidence="7 8">
    <name type="scientific">Anaeroplasma bactoclasticum</name>
    <dbReference type="NCBI Taxonomy" id="2088"/>
    <lineage>
        <taxon>Bacteria</taxon>
        <taxon>Bacillati</taxon>
        <taxon>Mycoplasmatota</taxon>
        <taxon>Mollicutes</taxon>
        <taxon>Anaeroplasmatales</taxon>
        <taxon>Anaeroplasmataceae</taxon>
        <taxon>Anaeroplasma</taxon>
    </lineage>
</organism>
<sequence>MNFKEELKKLNIELTEEASFKFDAYYKRLVAVNEVMNLTAITEHDEVYNKHFLDSLMIVRALDLSKEFTLCDVGSGAGFPSIPLAIVSSNAKVTIIDALNKRIKFLNDLVGELGLTNVLALHQRAEDFAKEKRESFDYVTARAVARLNVLSELCLPLVRVGGSFIAMKGQGGKDELEEAKKAIDTLGGKLEKVISLELPDNAGARDILIIKKIKETPKKYPRAFAKIKERPL</sequence>
<dbReference type="RefSeq" id="WP_119016444.1">
    <property type="nucleotide sequence ID" value="NZ_QXEV01000014.1"/>
</dbReference>
<evidence type="ECO:0000256" key="6">
    <source>
        <dbReference type="HAMAP-Rule" id="MF_00074"/>
    </source>
</evidence>
<dbReference type="OrthoDB" id="9808773at2"/>
<evidence type="ECO:0000256" key="3">
    <source>
        <dbReference type="ARBA" id="ARBA00022603"/>
    </source>
</evidence>
<feature type="binding site" evidence="6">
    <location>
        <position position="74"/>
    </location>
    <ligand>
        <name>S-adenosyl-L-methionine</name>
        <dbReference type="ChEBI" id="CHEBI:59789"/>
    </ligand>
</feature>
<keyword evidence="3 6" id="KW-0489">Methyltransferase</keyword>
<comment type="caution">
    <text evidence="6">Lacks conserved residue(s) required for the propagation of feature annotation.</text>
</comment>
<dbReference type="Proteomes" id="UP000266506">
    <property type="component" value="Unassembled WGS sequence"/>
</dbReference>
<evidence type="ECO:0000256" key="5">
    <source>
        <dbReference type="ARBA" id="ARBA00022691"/>
    </source>
</evidence>
<keyword evidence="2 6" id="KW-0698">rRNA processing</keyword>
<comment type="caution">
    <text evidence="7">The sequence shown here is derived from an EMBL/GenBank/DDBJ whole genome shotgun (WGS) entry which is preliminary data.</text>
</comment>
<name>A0A397RTB5_9MOLU</name>
<comment type="function">
    <text evidence="6">Specifically methylates the N7 position of a guanine in 16S rRNA.</text>
</comment>
<proteinExistence type="inferred from homology"/>